<dbReference type="AlphaFoldDB" id="A0AAX4PDX8"/>
<protein>
    <submittedName>
        <fullName evidence="6">Stomatin</fullName>
    </submittedName>
</protein>
<organism evidence="6 7">
    <name type="scientific">Chloropicon roscoffensis</name>
    <dbReference type="NCBI Taxonomy" id="1461544"/>
    <lineage>
        <taxon>Eukaryota</taxon>
        <taxon>Viridiplantae</taxon>
        <taxon>Chlorophyta</taxon>
        <taxon>Chloropicophyceae</taxon>
        <taxon>Chloropicales</taxon>
        <taxon>Chloropicaceae</taxon>
        <taxon>Chloropicon</taxon>
    </lineage>
</organism>
<proteinExistence type="inferred from homology"/>
<evidence type="ECO:0000259" key="5">
    <source>
        <dbReference type="SMART" id="SM00244"/>
    </source>
</evidence>
<reference evidence="6 7" key="1">
    <citation type="submission" date="2024-03" db="EMBL/GenBank/DDBJ databases">
        <title>Complete genome sequence of the green alga Chloropicon roscoffensis RCC1871.</title>
        <authorList>
            <person name="Lemieux C."/>
            <person name="Pombert J.-F."/>
            <person name="Otis C."/>
            <person name="Turmel M."/>
        </authorList>
    </citation>
    <scope>NUCLEOTIDE SEQUENCE [LARGE SCALE GENOMIC DNA]</scope>
    <source>
        <strain evidence="6 7">RCC1871</strain>
    </source>
</reference>
<gene>
    <name evidence="6" type="ORF">HKI87_09g57240</name>
</gene>
<dbReference type="GO" id="GO:0005886">
    <property type="term" value="C:plasma membrane"/>
    <property type="evidence" value="ECO:0007669"/>
    <property type="project" value="UniProtKB-ARBA"/>
</dbReference>
<dbReference type="InterPro" id="IPR032435">
    <property type="entry name" value="STML2-like_C"/>
</dbReference>
<dbReference type="SMART" id="SM00244">
    <property type="entry name" value="PHB"/>
    <property type="match status" value="1"/>
</dbReference>
<feature type="domain" description="Band 7" evidence="5">
    <location>
        <begin position="70"/>
        <end position="228"/>
    </location>
</feature>
<dbReference type="Proteomes" id="UP001472866">
    <property type="component" value="Chromosome 09"/>
</dbReference>
<evidence type="ECO:0000313" key="7">
    <source>
        <dbReference type="Proteomes" id="UP001472866"/>
    </source>
</evidence>
<dbReference type="FunFam" id="3.30.479.30:FF:000004">
    <property type="entry name" value="Putative membrane protease family, stomatin"/>
    <property type="match status" value="1"/>
</dbReference>
<dbReference type="Pfam" id="PF01145">
    <property type="entry name" value="Band_7"/>
    <property type="match status" value="1"/>
</dbReference>
<keyword evidence="7" id="KW-1185">Reference proteome</keyword>
<dbReference type="InterPro" id="IPR050710">
    <property type="entry name" value="Band7/mec-2_domain"/>
</dbReference>
<dbReference type="CDD" id="cd08829">
    <property type="entry name" value="SPFH_paraslipin"/>
    <property type="match status" value="1"/>
</dbReference>
<dbReference type="PANTHER" id="PTHR43327:SF10">
    <property type="entry name" value="STOMATIN-LIKE PROTEIN 2, MITOCHONDRIAL"/>
    <property type="match status" value="1"/>
</dbReference>
<evidence type="ECO:0000256" key="1">
    <source>
        <dbReference type="ARBA" id="ARBA00004173"/>
    </source>
</evidence>
<evidence type="ECO:0000256" key="3">
    <source>
        <dbReference type="ARBA" id="ARBA00023128"/>
    </source>
</evidence>
<comment type="similarity">
    <text evidence="2">Belongs to the band 7/mec-2 family.</text>
</comment>
<dbReference type="InterPro" id="IPR001107">
    <property type="entry name" value="Band_7"/>
</dbReference>
<dbReference type="SUPFAM" id="SSF117892">
    <property type="entry name" value="Band 7/SPFH domain"/>
    <property type="match status" value="1"/>
</dbReference>
<dbReference type="PRINTS" id="PR00721">
    <property type="entry name" value="STOMATIN"/>
</dbReference>
<sequence length="409" mass="44071">MASLRIGWRALAPRLRGLAGLEAAVAAGPTSHSTGVRFFFGGAETSPGGSDRVPPSFIRNRHRMNLPANTVVKIVPQQEAWVIERFGKFSRVLDSGIHVLIPVVDSIRYVHNLKEQTLDIPNQNAITRDNVAVSIDGILYVRVVDPYKASYGVEDPLYAVQMLAQTTMRSEIGKISLDKTFEERDSLNVKIVRSINEASSAWGLECLRYEIRDIAPPFGVKAAMELQAEAERRKRATVLESEGEKQSAINKAQGEKEAKILASEAQAREMVNKAGGEAESILRLADATAEGIRTVAKSVGAKGAEGAIKLKIAEQYITAFEKLAKETNTIVLPQNLSDTNSMVAQAMAIYNSLGKGGSGTPSLLETGETSVASLEGDDEMDGEEGGPEAEGPDDGDKPKGPRPPFSLQN</sequence>
<evidence type="ECO:0000256" key="4">
    <source>
        <dbReference type="SAM" id="MobiDB-lite"/>
    </source>
</evidence>
<dbReference type="PANTHER" id="PTHR43327">
    <property type="entry name" value="STOMATIN-LIKE PROTEIN 2, MITOCHONDRIAL"/>
    <property type="match status" value="1"/>
</dbReference>
<evidence type="ECO:0000313" key="6">
    <source>
        <dbReference type="EMBL" id="WZN64170.1"/>
    </source>
</evidence>
<keyword evidence="3" id="KW-0496">Mitochondrion</keyword>
<feature type="region of interest" description="Disordered" evidence="4">
    <location>
        <begin position="359"/>
        <end position="409"/>
    </location>
</feature>
<dbReference type="EMBL" id="CP151509">
    <property type="protein sequence ID" value="WZN64170.1"/>
    <property type="molecule type" value="Genomic_DNA"/>
</dbReference>
<dbReference type="GO" id="GO:0098552">
    <property type="term" value="C:side of membrane"/>
    <property type="evidence" value="ECO:0007669"/>
    <property type="project" value="UniProtKB-ARBA"/>
</dbReference>
<feature type="compositionally biased region" description="Acidic residues" evidence="4">
    <location>
        <begin position="375"/>
        <end position="393"/>
    </location>
</feature>
<comment type="subcellular location">
    <subcellularLocation>
        <location evidence="1">Mitochondrion</location>
    </subcellularLocation>
</comment>
<evidence type="ECO:0000256" key="2">
    <source>
        <dbReference type="ARBA" id="ARBA00008164"/>
    </source>
</evidence>
<dbReference type="GO" id="GO:0005739">
    <property type="term" value="C:mitochondrion"/>
    <property type="evidence" value="ECO:0007669"/>
    <property type="project" value="UniProtKB-SubCell"/>
</dbReference>
<feature type="compositionally biased region" description="Polar residues" evidence="4">
    <location>
        <begin position="360"/>
        <end position="372"/>
    </location>
</feature>
<dbReference type="Pfam" id="PF16200">
    <property type="entry name" value="Band_7_C"/>
    <property type="match status" value="1"/>
</dbReference>
<name>A0AAX4PDX8_9CHLO</name>
<dbReference type="InterPro" id="IPR001972">
    <property type="entry name" value="Stomatin_HflK_fam"/>
</dbReference>
<accession>A0AAX4PDX8</accession>
<dbReference type="InterPro" id="IPR036013">
    <property type="entry name" value="Band_7/SPFH_dom_sf"/>
</dbReference>
<dbReference type="Gene3D" id="3.30.479.30">
    <property type="entry name" value="Band 7 domain"/>
    <property type="match status" value="1"/>
</dbReference>